<evidence type="ECO:0000313" key="2">
    <source>
        <dbReference type="EnsemblPlants" id="KRH49512"/>
    </source>
</evidence>
<dbReference type="EMBL" id="CM000840">
    <property type="protein sequence ID" value="KRH49512.1"/>
    <property type="molecule type" value="Genomic_DNA"/>
</dbReference>
<dbReference type="Gramene" id="KRH49512">
    <property type="protein sequence ID" value="KRH49512"/>
    <property type="gene ID" value="GLYMA_07G160300"/>
</dbReference>
<dbReference type="Proteomes" id="UP000008827">
    <property type="component" value="Chromosome 7"/>
</dbReference>
<reference evidence="1 2" key="1">
    <citation type="journal article" date="2010" name="Nature">
        <title>Genome sequence of the palaeopolyploid soybean.</title>
        <authorList>
            <person name="Schmutz J."/>
            <person name="Cannon S.B."/>
            <person name="Schlueter J."/>
            <person name="Ma J."/>
            <person name="Mitros T."/>
            <person name="Nelson W."/>
            <person name="Hyten D.L."/>
            <person name="Song Q."/>
            <person name="Thelen J.J."/>
            <person name="Cheng J."/>
            <person name="Xu D."/>
            <person name="Hellsten U."/>
            <person name="May G.D."/>
            <person name="Yu Y."/>
            <person name="Sakurai T."/>
            <person name="Umezawa T."/>
            <person name="Bhattacharyya M.K."/>
            <person name="Sandhu D."/>
            <person name="Valliyodan B."/>
            <person name="Lindquist E."/>
            <person name="Peto M."/>
            <person name="Grant D."/>
            <person name="Shu S."/>
            <person name="Goodstein D."/>
            <person name="Barry K."/>
            <person name="Futrell-Griggs M."/>
            <person name="Abernathy B."/>
            <person name="Du J."/>
            <person name="Tian Z."/>
            <person name="Zhu L."/>
            <person name="Gill N."/>
            <person name="Joshi T."/>
            <person name="Libault M."/>
            <person name="Sethuraman A."/>
            <person name="Zhang X.-C."/>
            <person name="Shinozaki K."/>
            <person name="Nguyen H.T."/>
            <person name="Wing R.A."/>
            <person name="Cregan P."/>
            <person name="Specht J."/>
            <person name="Grimwood J."/>
            <person name="Rokhsar D."/>
            <person name="Stacey G."/>
            <person name="Shoemaker R.C."/>
            <person name="Jackson S.A."/>
        </authorList>
    </citation>
    <scope>NUCLEOTIDE SEQUENCE [LARGE SCALE GENOMIC DNA]</scope>
    <source>
        <strain evidence="2">cv. Williams 82</strain>
        <tissue evidence="1">Callus</tissue>
    </source>
</reference>
<dbReference type="AlphaFoldDB" id="K7L220"/>
<keyword evidence="3" id="KW-1185">Reference proteome</keyword>
<evidence type="ECO:0008006" key="4">
    <source>
        <dbReference type="Google" id="ProtNLM"/>
    </source>
</evidence>
<protein>
    <recommendedName>
        <fullName evidence="4">Retrotransposon Copia-like N-terminal domain-containing protein</fullName>
    </recommendedName>
</protein>
<gene>
    <name evidence="1" type="ORF">GLYMA_07G160300</name>
</gene>
<evidence type="ECO:0000313" key="3">
    <source>
        <dbReference type="Proteomes" id="UP000008827"/>
    </source>
</evidence>
<reference evidence="2" key="2">
    <citation type="submission" date="2018-02" db="UniProtKB">
        <authorList>
            <consortium name="EnsemblPlants"/>
        </authorList>
    </citation>
    <scope>IDENTIFICATION</scope>
    <source>
        <strain evidence="2">Williams 82</strain>
    </source>
</reference>
<accession>K7L220</accession>
<organism evidence="1">
    <name type="scientific">Glycine max</name>
    <name type="common">Soybean</name>
    <name type="synonym">Glycine hispida</name>
    <dbReference type="NCBI Taxonomy" id="3847"/>
    <lineage>
        <taxon>Eukaryota</taxon>
        <taxon>Viridiplantae</taxon>
        <taxon>Streptophyta</taxon>
        <taxon>Embryophyta</taxon>
        <taxon>Tracheophyta</taxon>
        <taxon>Spermatophyta</taxon>
        <taxon>Magnoliopsida</taxon>
        <taxon>eudicotyledons</taxon>
        <taxon>Gunneridae</taxon>
        <taxon>Pentapetalae</taxon>
        <taxon>rosids</taxon>
        <taxon>fabids</taxon>
        <taxon>Fabales</taxon>
        <taxon>Fabaceae</taxon>
        <taxon>Papilionoideae</taxon>
        <taxon>50 kb inversion clade</taxon>
        <taxon>NPAAA clade</taxon>
        <taxon>indigoferoid/millettioid clade</taxon>
        <taxon>Phaseoleae</taxon>
        <taxon>Glycine</taxon>
        <taxon>Glycine subgen. Soja</taxon>
    </lineage>
</organism>
<reference evidence="1" key="3">
    <citation type="submission" date="2018-07" db="EMBL/GenBank/DDBJ databases">
        <title>WGS assembly of Glycine max.</title>
        <authorList>
            <person name="Schmutz J."/>
            <person name="Cannon S."/>
            <person name="Schlueter J."/>
            <person name="Ma J."/>
            <person name="Mitros T."/>
            <person name="Nelson W."/>
            <person name="Hyten D."/>
            <person name="Song Q."/>
            <person name="Thelen J."/>
            <person name="Cheng J."/>
            <person name="Xu D."/>
            <person name="Hellsten U."/>
            <person name="May G."/>
            <person name="Yu Y."/>
            <person name="Sakurai T."/>
            <person name="Umezawa T."/>
            <person name="Bhattacharyya M."/>
            <person name="Sandhu D."/>
            <person name="Valliyodan B."/>
            <person name="Lindquist E."/>
            <person name="Peto M."/>
            <person name="Grant D."/>
            <person name="Shu S."/>
            <person name="Goodstein D."/>
            <person name="Barry K."/>
            <person name="Futrell-Griggs M."/>
            <person name="Abernathy B."/>
            <person name="Du J."/>
            <person name="Tian Z."/>
            <person name="Zhu L."/>
            <person name="Gill N."/>
            <person name="Joshi T."/>
            <person name="Libault M."/>
            <person name="Sethuraman A."/>
            <person name="Zhang X."/>
            <person name="Shinozaki K."/>
            <person name="Nguyen H."/>
            <person name="Wing R."/>
            <person name="Cregan P."/>
            <person name="Specht J."/>
            <person name="Grimwood J."/>
            <person name="Rokhsar D."/>
            <person name="Stacey G."/>
            <person name="Shoemaker R."/>
            <person name="Jackson S."/>
        </authorList>
    </citation>
    <scope>NUCLEOTIDE SEQUENCE</scope>
    <source>
        <tissue evidence="1">Callus</tissue>
    </source>
</reference>
<name>K7L220_SOYBN</name>
<dbReference type="HOGENOM" id="CLU_141931_0_0_1"/>
<evidence type="ECO:0000313" key="1">
    <source>
        <dbReference type="EMBL" id="KRH49512.1"/>
    </source>
</evidence>
<sequence length="120" mass="13911">MDPISIKLGDDNYSIWKAEALGKIKKCNLEKFITMTNLGGKPPVFSEEYKSWEEQDQVLYWWLLDSLHPEFLIQMERCDNALELWMEIEVYFLEEELVKEHGPESVADILSMKHGTAGSA</sequence>
<proteinExistence type="predicted"/>
<dbReference type="EnsemblPlants" id="KRH49512">
    <property type="protein sequence ID" value="KRH49512"/>
    <property type="gene ID" value="GLYMA_07G160300"/>
</dbReference>